<keyword evidence="2" id="KW-1185">Reference proteome</keyword>
<proteinExistence type="predicted"/>
<dbReference type="Proteomes" id="UP000465071">
    <property type="component" value="Segment"/>
</dbReference>
<reference evidence="2" key="1">
    <citation type="submission" date="2019-12" db="EMBL/GenBank/DDBJ databases">
        <authorList>
            <person name="Wang K."/>
            <person name="Tamayo M.G."/>
            <person name="Penner T.V."/>
            <person name="Cook B.W.M."/>
            <person name="Court D.A."/>
            <person name="Theriault S.S."/>
        </authorList>
    </citation>
    <scope>NUCLEOTIDE SEQUENCE [LARGE SCALE GENOMIC DNA]</scope>
</reference>
<evidence type="ECO:0000313" key="2">
    <source>
        <dbReference type="Proteomes" id="UP000465071"/>
    </source>
</evidence>
<organism evidence="1 2">
    <name type="scientific">Enterobacter phage vB_EclM_CIP9</name>
    <dbReference type="NCBI Taxonomy" id="2696340"/>
    <lineage>
        <taxon>Viruses</taxon>
        <taxon>Duplodnaviria</taxon>
        <taxon>Heunggongvirae</taxon>
        <taxon>Uroviricota</taxon>
        <taxon>Caudoviricetes</taxon>
        <taxon>Pantevenvirales</taxon>
        <taxon>Straboviridae</taxon>
        <taxon>Tevenvirinae</taxon>
        <taxon>Kanagawavirus</taxon>
        <taxon>Kanagawavirus cipnine</taxon>
    </lineage>
</organism>
<accession>A0A6B9XX74</accession>
<evidence type="ECO:0000313" key="1">
    <source>
        <dbReference type="EMBL" id="QHS01787.1"/>
    </source>
</evidence>
<sequence length="115" mass="13576">MIYFGAGSLLFFAKPSKGIAFSEQDFLIRAVSLEALRFCTFCFYKDPDTGFYKFVKFRANNKPSGRLYHSFDHVLEEISSNFGSDIMGLRRMKEYRYDRETDIEALKAMKEEWYK</sequence>
<gene>
    <name evidence="1" type="ORF">CPT_CIP9_251</name>
</gene>
<dbReference type="EMBL" id="MN882610">
    <property type="protein sequence ID" value="QHS01787.1"/>
    <property type="molecule type" value="Genomic_DNA"/>
</dbReference>
<name>A0A6B9XX74_9CAUD</name>
<protein>
    <submittedName>
        <fullName evidence="1">Uncharacterized protein</fullName>
    </submittedName>
</protein>